<feature type="compositionally biased region" description="Polar residues" evidence="1">
    <location>
        <begin position="366"/>
        <end position="376"/>
    </location>
</feature>
<accession>A0A4V1RMH3</accession>
<dbReference type="AlphaFoldDB" id="A0A4V1RMH3"/>
<dbReference type="OrthoDB" id="3524974at2"/>
<evidence type="ECO:0000313" key="3">
    <source>
        <dbReference type="Proteomes" id="UP000293291"/>
    </source>
</evidence>
<dbReference type="Proteomes" id="UP000293291">
    <property type="component" value="Unassembled WGS sequence"/>
</dbReference>
<gene>
    <name evidence="2" type="ORF">EUA07_10260</name>
</gene>
<proteinExistence type="predicted"/>
<evidence type="ECO:0000313" key="2">
    <source>
        <dbReference type="EMBL" id="RYC01931.1"/>
    </source>
</evidence>
<name>A0A4V1RMH3_9ACTN</name>
<dbReference type="EMBL" id="SDWU01000010">
    <property type="protein sequence ID" value="RYC01931.1"/>
    <property type="molecule type" value="Genomic_DNA"/>
</dbReference>
<feature type="region of interest" description="Disordered" evidence="1">
    <location>
        <begin position="326"/>
        <end position="388"/>
    </location>
</feature>
<comment type="caution">
    <text evidence="2">The sequence shown here is derived from an EMBL/GenBank/DDBJ whole genome shotgun (WGS) entry which is preliminary data.</text>
</comment>
<reference evidence="2 3" key="1">
    <citation type="submission" date="2019-01" db="EMBL/GenBank/DDBJ databases">
        <title>Novel species of Nocardioides.</title>
        <authorList>
            <person name="Liu Q."/>
            <person name="Xin Y.-H."/>
        </authorList>
    </citation>
    <scope>NUCLEOTIDE SEQUENCE [LARGE SCALE GENOMIC DNA]</scope>
    <source>
        <strain evidence="2 3">CGMCC 4.6875</strain>
    </source>
</reference>
<protein>
    <submittedName>
        <fullName evidence="2">Uncharacterized protein</fullName>
    </submittedName>
</protein>
<keyword evidence="3" id="KW-1185">Reference proteome</keyword>
<evidence type="ECO:0000256" key="1">
    <source>
        <dbReference type="SAM" id="MobiDB-lite"/>
    </source>
</evidence>
<sequence length="388" mass="40885">MGDLSRPLRALAHPGSVLALVVLVLNDHLLKRAWPGWVTGKLSDVAGLVVAPLLLAAVLALVRAPRSLPVSLAATGAGFVFCKTSDIGAAVTSSVWSLFGTPTMIRADVTDLLALPALYAAWWIHRTARDAVGSGWRRTVTAAVGAALLPIGVLATAATSCDGDDGLWTIDAVQGRFTGTQSRQAFVVSDDASGYVRIDPLSGRVDGLADRDVARLHDEHPIGSCDSTGVRCWRVEDFDKVQSSVDGGVTWRDDLVVSPEEQAESVEDVDAGCGREASARLTFLAAAEVDGVPAVVVTATHLGVWWRDADGDWRLITRAEIAAAPTREPSGPLPRGRLRVVATPPRSEHGQYRPTSTTPPPPGCANPTTSTVTPNPLNGPPTTREVCP</sequence>
<organism evidence="2 3">
    <name type="scientific">Nocardioides ganghwensis</name>
    <dbReference type="NCBI Taxonomy" id="252230"/>
    <lineage>
        <taxon>Bacteria</taxon>
        <taxon>Bacillati</taxon>
        <taxon>Actinomycetota</taxon>
        <taxon>Actinomycetes</taxon>
        <taxon>Propionibacteriales</taxon>
        <taxon>Nocardioidaceae</taxon>
        <taxon>Nocardioides</taxon>
    </lineage>
</organism>
<dbReference type="RefSeq" id="WP_129455064.1">
    <property type="nucleotide sequence ID" value="NZ_JACXYX010000014.1"/>
</dbReference>